<gene>
    <name evidence="3" type="ORF">QN277_019273</name>
</gene>
<feature type="region of interest" description="Disordered" evidence="1">
    <location>
        <begin position="66"/>
        <end position="100"/>
    </location>
</feature>
<evidence type="ECO:0000256" key="1">
    <source>
        <dbReference type="SAM" id="MobiDB-lite"/>
    </source>
</evidence>
<sequence>MEKADHPPHAGHQSSHQTQTDHSRRTEDPTATMPPDPLAAIAARLNAINDLRERFDALEARNDHRAHRRGKLQRFADDSEDDSDYYRRPTRPPHAKIDFPKFEGGDPRGWLLKADKFFRYYNTPEDDKIDLASLYLEGDALDFFSWLNSQRTLRHWQDLVKALEEHFGPPEFLNPDEHLALIRQTGKVQEYRQEWARRVARVSNWPEQCLLGVFLASLNESLRS</sequence>
<name>A0AAE1MSD0_9FABA</name>
<keyword evidence="4" id="KW-1185">Reference proteome</keyword>
<organism evidence="3 4">
    <name type="scientific">Acacia crassicarpa</name>
    <name type="common">northern wattle</name>
    <dbReference type="NCBI Taxonomy" id="499986"/>
    <lineage>
        <taxon>Eukaryota</taxon>
        <taxon>Viridiplantae</taxon>
        <taxon>Streptophyta</taxon>
        <taxon>Embryophyta</taxon>
        <taxon>Tracheophyta</taxon>
        <taxon>Spermatophyta</taxon>
        <taxon>Magnoliopsida</taxon>
        <taxon>eudicotyledons</taxon>
        <taxon>Gunneridae</taxon>
        <taxon>Pentapetalae</taxon>
        <taxon>rosids</taxon>
        <taxon>fabids</taxon>
        <taxon>Fabales</taxon>
        <taxon>Fabaceae</taxon>
        <taxon>Caesalpinioideae</taxon>
        <taxon>mimosoid clade</taxon>
        <taxon>Acacieae</taxon>
        <taxon>Acacia</taxon>
    </lineage>
</organism>
<protein>
    <recommendedName>
        <fullName evidence="2">Retrotransposon gag domain-containing protein</fullName>
    </recommendedName>
</protein>
<evidence type="ECO:0000313" key="4">
    <source>
        <dbReference type="Proteomes" id="UP001293593"/>
    </source>
</evidence>
<evidence type="ECO:0000259" key="2">
    <source>
        <dbReference type="Pfam" id="PF03732"/>
    </source>
</evidence>
<dbReference type="InterPro" id="IPR005162">
    <property type="entry name" value="Retrotrans_gag_dom"/>
</dbReference>
<accession>A0AAE1MSD0</accession>
<reference evidence="3" key="1">
    <citation type="submission" date="2023-10" db="EMBL/GenBank/DDBJ databases">
        <title>Chromosome-level genome of the transformable northern wattle, Acacia crassicarpa.</title>
        <authorList>
            <person name="Massaro I."/>
            <person name="Sinha N.R."/>
            <person name="Poethig S."/>
            <person name="Leichty A.R."/>
        </authorList>
    </citation>
    <scope>NUCLEOTIDE SEQUENCE</scope>
    <source>
        <strain evidence="3">Acra3RX</strain>
        <tissue evidence="3">Leaf</tissue>
    </source>
</reference>
<dbReference type="AlphaFoldDB" id="A0AAE1MSD0"/>
<feature type="domain" description="Retrotransposon gag" evidence="2">
    <location>
        <begin position="130"/>
        <end position="220"/>
    </location>
</feature>
<dbReference type="EMBL" id="JAWXYG010000004">
    <property type="protein sequence ID" value="KAK4276309.1"/>
    <property type="molecule type" value="Genomic_DNA"/>
</dbReference>
<evidence type="ECO:0000313" key="3">
    <source>
        <dbReference type="EMBL" id="KAK4276309.1"/>
    </source>
</evidence>
<comment type="caution">
    <text evidence="3">The sequence shown here is derived from an EMBL/GenBank/DDBJ whole genome shotgun (WGS) entry which is preliminary data.</text>
</comment>
<feature type="region of interest" description="Disordered" evidence="1">
    <location>
        <begin position="1"/>
        <end position="38"/>
    </location>
</feature>
<feature type="compositionally biased region" description="Basic and acidic residues" evidence="1">
    <location>
        <begin position="19"/>
        <end position="28"/>
    </location>
</feature>
<dbReference type="Proteomes" id="UP001293593">
    <property type="component" value="Unassembled WGS sequence"/>
</dbReference>
<dbReference type="Pfam" id="PF03732">
    <property type="entry name" value="Retrotrans_gag"/>
    <property type="match status" value="1"/>
</dbReference>
<proteinExistence type="predicted"/>